<evidence type="ECO:0000259" key="7">
    <source>
        <dbReference type="PROSITE" id="PS52015"/>
    </source>
</evidence>
<dbReference type="Pfam" id="PF03544">
    <property type="entry name" value="TonB_C"/>
    <property type="match status" value="1"/>
</dbReference>
<keyword evidence="3" id="KW-1133">Transmembrane helix</keyword>
<organism evidence="8 9">
    <name type="scientific">Undibacterium cyanobacteriorum</name>
    <dbReference type="NCBI Taxonomy" id="3073561"/>
    <lineage>
        <taxon>Bacteria</taxon>
        <taxon>Pseudomonadati</taxon>
        <taxon>Pseudomonadota</taxon>
        <taxon>Betaproteobacteria</taxon>
        <taxon>Burkholderiales</taxon>
        <taxon>Oxalobacteraceae</taxon>
        <taxon>Undibacterium</taxon>
    </lineage>
</organism>
<keyword evidence="9" id="KW-1185">Reference proteome</keyword>
<dbReference type="Gene3D" id="3.30.1150.10">
    <property type="match status" value="1"/>
</dbReference>
<reference evidence="8" key="1">
    <citation type="submission" date="2023-09" db="EMBL/GenBank/DDBJ databases">
        <title>Undibacterium sp. 20NA77.5 isolated from freshwater.</title>
        <authorList>
            <person name="Le V."/>
            <person name="Ko S.-R."/>
            <person name="Ahn C.-Y."/>
            <person name="Oh H.-M."/>
        </authorList>
    </citation>
    <scope>NUCLEOTIDE SEQUENCE</scope>
    <source>
        <strain evidence="8">20NA77.5</strain>
    </source>
</reference>
<sequence length="470" mass="52585">MMNGKLGMRLCKSLALALVLVSGAARADFDLGLQYYAKGEFEKAHREFAQAAKFGDISSQFNLGVMYFRGEFVARDPVQAYAWLALAAQAPEYQGKALHLTIYKDLSDEQKRQADEAYQVLLKKYSVAAIDENLKPVLLDEKDSNQKVRILKQVNPDYPRSMLRGGQFGNVDVLLTIAKDGTTKDHIVYGSSDKTFSQVVLSAVRQWQYQPAIVNGQVVETQGHKIRFRFSISGMSSNEAQIEKALLAQREKALAGDPGEQFTYAYMLEILPTFTKFKPREGADENPNKWYLLAAKNGHAAASFFLGQNILNGRMSASDPEKSIAWLSKAASKGLIDAQYMLAVELLNGTRLQKNEEQGMYWLNKAAHGQLSINERAKLKLAWILSTHSNATQRDGALALQYLKTITEDYADKQTWYRTAAAVYAENGDFENAVQWQQKAISDAKSIALPTELLQAHLTNYQNKQALREL</sequence>
<accession>A0ABY9RJA6</accession>
<dbReference type="Proteomes" id="UP001181355">
    <property type="component" value="Chromosome"/>
</dbReference>
<gene>
    <name evidence="8" type="ORF">RF679_01205</name>
</gene>
<dbReference type="SMART" id="SM00671">
    <property type="entry name" value="SEL1"/>
    <property type="match status" value="4"/>
</dbReference>
<evidence type="ECO:0000256" key="6">
    <source>
        <dbReference type="SAM" id="SignalP"/>
    </source>
</evidence>
<dbReference type="InterPro" id="IPR011990">
    <property type="entry name" value="TPR-like_helical_dom_sf"/>
</dbReference>
<dbReference type="PANTHER" id="PTHR11102">
    <property type="entry name" value="SEL-1-LIKE PROTEIN"/>
    <property type="match status" value="1"/>
</dbReference>
<evidence type="ECO:0000313" key="9">
    <source>
        <dbReference type="Proteomes" id="UP001181355"/>
    </source>
</evidence>
<dbReference type="Pfam" id="PF08238">
    <property type="entry name" value="Sel1"/>
    <property type="match status" value="4"/>
</dbReference>
<feature type="chain" id="PRO_5045859432" evidence="6">
    <location>
        <begin position="28"/>
        <end position="470"/>
    </location>
</feature>
<dbReference type="EMBL" id="CP133720">
    <property type="protein sequence ID" value="WMW80914.1"/>
    <property type="molecule type" value="Genomic_DNA"/>
</dbReference>
<dbReference type="InterPro" id="IPR037682">
    <property type="entry name" value="TonB_C"/>
</dbReference>
<evidence type="ECO:0000313" key="8">
    <source>
        <dbReference type="EMBL" id="WMW80914.1"/>
    </source>
</evidence>
<dbReference type="SUPFAM" id="SSF81901">
    <property type="entry name" value="HCP-like"/>
    <property type="match status" value="2"/>
</dbReference>
<evidence type="ECO:0000256" key="5">
    <source>
        <dbReference type="PROSITE-ProRule" id="PRU00339"/>
    </source>
</evidence>
<dbReference type="NCBIfam" id="TIGR01352">
    <property type="entry name" value="tonB_Cterm"/>
    <property type="match status" value="1"/>
</dbReference>
<dbReference type="RefSeq" id="WP_309482405.1">
    <property type="nucleotide sequence ID" value="NZ_CP133720.1"/>
</dbReference>
<evidence type="ECO:0000256" key="4">
    <source>
        <dbReference type="ARBA" id="ARBA00023136"/>
    </source>
</evidence>
<comment type="subcellular location">
    <subcellularLocation>
        <location evidence="1">Membrane</location>
        <topology evidence="1">Single-pass membrane protein</topology>
    </subcellularLocation>
</comment>
<name>A0ABY9RJA6_9BURK</name>
<dbReference type="InterPro" id="IPR006597">
    <property type="entry name" value="Sel1-like"/>
</dbReference>
<keyword evidence="5" id="KW-0802">TPR repeat</keyword>
<dbReference type="SUPFAM" id="SSF74653">
    <property type="entry name" value="TolA/TonB C-terminal domain"/>
    <property type="match status" value="1"/>
</dbReference>
<evidence type="ECO:0000256" key="3">
    <source>
        <dbReference type="ARBA" id="ARBA00022989"/>
    </source>
</evidence>
<keyword evidence="6" id="KW-0732">Signal</keyword>
<dbReference type="InterPro" id="IPR050767">
    <property type="entry name" value="Sel1_AlgK"/>
</dbReference>
<keyword evidence="2" id="KW-0812">Transmembrane</keyword>
<dbReference type="InterPro" id="IPR019734">
    <property type="entry name" value="TPR_rpt"/>
</dbReference>
<dbReference type="Gene3D" id="1.25.40.10">
    <property type="entry name" value="Tetratricopeptide repeat domain"/>
    <property type="match status" value="2"/>
</dbReference>
<evidence type="ECO:0000256" key="2">
    <source>
        <dbReference type="ARBA" id="ARBA00022692"/>
    </source>
</evidence>
<evidence type="ECO:0000256" key="1">
    <source>
        <dbReference type="ARBA" id="ARBA00004167"/>
    </source>
</evidence>
<dbReference type="PANTHER" id="PTHR11102:SF160">
    <property type="entry name" value="ERAD-ASSOCIATED E3 UBIQUITIN-PROTEIN LIGASE COMPONENT HRD3"/>
    <property type="match status" value="1"/>
</dbReference>
<proteinExistence type="predicted"/>
<feature type="repeat" description="TPR" evidence="5">
    <location>
        <begin position="25"/>
        <end position="58"/>
    </location>
</feature>
<keyword evidence="4" id="KW-0472">Membrane</keyword>
<dbReference type="PROSITE" id="PS52015">
    <property type="entry name" value="TONB_CTD"/>
    <property type="match status" value="1"/>
</dbReference>
<protein>
    <submittedName>
        <fullName evidence="8">TonB family protein</fullName>
    </submittedName>
</protein>
<feature type="signal peptide" evidence="6">
    <location>
        <begin position="1"/>
        <end position="27"/>
    </location>
</feature>
<feature type="domain" description="TonB C-terminal" evidence="7">
    <location>
        <begin position="143"/>
        <end position="239"/>
    </location>
</feature>
<dbReference type="PROSITE" id="PS50005">
    <property type="entry name" value="TPR"/>
    <property type="match status" value="1"/>
</dbReference>
<dbReference type="InterPro" id="IPR006260">
    <property type="entry name" value="TonB/TolA_C"/>
</dbReference>